<dbReference type="InterPro" id="IPR016163">
    <property type="entry name" value="Ald_DH_C"/>
</dbReference>
<dbReference type="GeneID" id="28489912"/>
<dbReference type="GO" id="GO:0008911">
    <property type="term" value="F:lactaldehyde dehydrogenase (NAD+) activity"/>
    <property type="evidence" value="ECO:0007669"/>
    <property type="project" value="UniProtKB-EC"/>
</dbReference>
<dbReference type="EMBL" id="CP014265">
    <property type="protein sequence ID" value="AMK16149.1"/>
    <property type="molecule type" value="Genomic_DNA"/>
</dbReference>
<comment type="catalytic activity">
    <reaction evidence="7">
        <text>(S)-lactaldehyde + NAD(+) + H2O = (S)-lactate + NADH + 2 H(+)</text>
        <dbReference type="Rhea" id="RHEA:14277"/>
        <dbReference type="ChEBI" id="CHEBI:15377"/>
        <dbReference type="ChEBI" id="CHEBI:15378"/>
        <dbReference type="ChEBI" id="CHEBI:16651"/>
        <dbReference type="ChEBI" id="CHEBI:18041"/>
        <dbReference type="ChEBI" id="CHEBI:57540"/>
        <dbReference type="ChEBI" id="CHEBI:57945"/>
        <dbReference type="EC" id="1.2.1.22"/>
    </reaction>
</comment>
<feature type="domain" description="Aldehyde dehydrogenase" evidence="10">
    <location>
        <begin position="20"/>
        <end position="482"/>
    </location>
</feature>
<dbReference type="InterPro" id="IPR015590">
    <property type="entry name" value="Aldehyde_DH_dom"/>
</dbReference>
<dbReference type="PROSITE" id="PS00687">
    <property type="entry name" value="ALDEHYDE_DEHYDR_GLU"/>
    <property type="match status" value="1"/>
</dbReference>
<comment type="pathway">
    <text evidence="1">Cofactor biosynthesis; coenzyme F420 biosynthesis.</text>
</comment>
<evidence type="ECO:0000256" key="9">
    <source>
        <dbReference type="RuleBase" id="RU003345"/>
    </source>
</evidence>
<dbReference type="AlphaFoldDB" id="A0A126R2D9"/>
<dbReference type="STRING" id="294671.YLM1_1594"/>
<sequence length="497" mass="54739">MKIPENPADKEYKLYINGQWKDASDGGKFDTFCPANGEKLSTCAEATKEDVDEAVKAANIAFEDWKLVDPIEKEEILLKIADIIDDNKDKLAMIETLDNGKPIRENRAIDMPFASDHFRYFAGAVRTEEGSAKMLNNNTLSLILREPIGVVGQIVPWNFPFLMAAWKLAPVLAAGCCTVFKPSSSTPLSVLEFAKLTEKVIPKGVFNVVTGKGSKSGQYILDHPGFRKLAFTGSTEIGCNVADAAACRLIPSTLELGGKSANIYFADCKWDIAIDGLQLGILFNQGQVCCAGSRVFVQEEIYDKFVKEAVDQFSKINVNMPWEEDTQMGSQIDERQVQKIEKCVQDGVNEGATIAVGGERYTEGSLSEGSFFKPTLLTNVTNDMKVAQEEIFGPVAVVIPFKDEKDVVEMANDNAYGLGGAVWTRDINRAIRVCNAIETGRMWVNTYNSIPAGAPFGGYKQSGIGRETHKVILEHYTQMKNIMINLSEEPSGFYPKK</sequence>
<dbReference type="FunFam" id="3.40.309.10:FF:000012">
    <property type="entry name" value="Betaine aldehyde dehydrogenase"/>
    <property type="match status" value="1"/>
</dbReference>
<evidence type="ECO:0000256" key="2">
    <source>
        <dbReference type="ARBA" id="ARBA00009986"/>
    </source>
</evidence>
<protein>
    <recommendedName>
        <fullName evidence="5">Lactaldehyde dehydrogenase</fullName>
        <ecNumber evidence="4">1.2.1.22</ecNumber>
    </recommendedName>
</protein>
<dbReference type="Gene3D" id="3.40.309.10">
    <property type="entry name" value="Aldehyde Dehydrogenase, Chain A, domain 2"/>
    <property type="match status" value="1"/>
</dbReference>
<dbReference type="EC" id="1.2.1.22" evidence="4"/>
<evidence type="ECO:0000259" key="10">
    <source>
        <dbReference type="Pfam" id="PF00171"/>
    </source>
</evidence>
<dbReference type="InterPro" id="IPR029510">
    <property type="entry name" value="Ald_DH_CS_GLU"/>
</dbReference>
<dbReference type="InterPro" id="IPR016161">
    <property type="entry name" value="Ald_DH/histidinol_DH"/>
</dbReference>
<dbReference type="FunFam" id="3.40.605.10:FF:000007">
    <property type="entry name" value="NAD/NADP-dependent betaine aldehyde dehydrogenase"/>
    <property type="match status" value="1"/>
</dbReference>
<dbReference type="SUPFAM" id="SSF53720">
    <property type="entry name" value="ALDH-like"/>
    <property type="match status" value="1"/>
</dbReference>
<dbReference type="PANTHER" id="PTHR11699">
    <property type="entry name" value="ALDEHYDE DEHYDROGENASE-RELATED"/>
    <property type="match status" value="1"/>
</dbReference>
<evidence type="ECO:0000256" key="8">
    <source>
        <dbReference type="PROSITE-ProRule" id="PRU10007"/>
    </source>
</evidence>
<evidence type="ECO:0000256" key="6">
    <source>
        <dbReference type="ARBA" id="ARBA00023002"/>
    </source>
</evidence>
<dbReference type="InterPro" id="IPR016160">
    <property type="entry name" value="Ald_DH_CS_CYS"/>
</dbReference>
<dbReference type="UniPathway" id="UPA00071"/>
<proteinExistence type="inferred from homology"/>
<dbReference type="InterPro" id="IPR016162">
    <property type="entry name" value="Ald_DH_N"/>
</dbReference>
<dbReference type="Gene3D" id="3.40.605.10">
    <property type="entry name" value="Aldehyde Dehydrogenase, Chain A, domain 1"/>
    <property type="match status" value="1"/>
</dbReference>
<dbReference type="RefSeq" id="WP_067148269.1">
    <property type="nucleotide sequence ID" value="NZ_CP014265.1"/>
</dbReference>
<keyword evidence="12" id="KW-1185">Reference proteome</keyword>
<dbReference type="Pfam" id="PF00171">
    <property type="entry name" value="Aldedh"/>
    <property type="match status" value="1"/>
</dbReference>
<evidence type="ECO:0000313" key="12">
    <source>
        <dbReference type="Proteomes" id="UP000066376"/>
    </source>
</evidence>
<evidence type="ECO:0000256" key="4">
    <source>
        <dbReference type="ARBA" id="ARBA00013052"/>
    </source>
</evidence>
<evidence type="ECO:0000256" key="1">
    <source>
        <dbReference type="ARBA" id="ARBA00005036"/>
    </source>
</evidence>
<comment type="similarity">
    <text evidence="2 9">Belongs to the aldehyde dehydrogenase family.</text>
</comment>
<organism evidence="11 12">
    <name type="scientific">Methanobrevibacter olleyae</name>
    <dbReference type="NCBI Taxonomy" id="294671"/>
    <lineage>
        <taxon>Archaea</taxon>
        <taxon>Methanobacteriati</taxon>
        <taxon>Methanobacteriota</taxon>
        <taxon>Methanomada group</taxon>
        <taxon>Methanobacteria</taxon>
        <taxon>Methanobacteriales</taxon>
        <taxon>Methanobacteriaceae</taxon>
        <taxon>Methanobrevibacter</taxon>
    </lineage>
</organism>
<accession>A0A126R2D9</accession>
<gene>
    <name evidence="11" type="ORF">YLM1_1594</name>
</gene>
<feature type="active site" evidence="8">
    <location>
        <position position="255"/>
    </location>
</feature>
<reference evidence="12" key="2">
    <citation type="submission" date="2016-02" db="EMBL/GenBank/DDBJ databases">
        <title>The draft genome sequence of the rumen methanogen Methanobrevibacter olleyae YLM1.</title>
        <authorList>
            <consortium name="New Zealand Agricultural Greenhouse Gas Research Centre/Pastoral Greenhouse Gas Research Consortium"/>
            <person name="Kelly W.J."/>
            <person name="Li D."/>
            <person name="Lambie S.C."/>
            <person name="Attwood G.T."/>
            <person name="Altermann E."/>
            <person name="Leahy S.C."/>
        </authorList>
    </citation>
    <scope>NUCLEOTIDE SEQUENCE [LARGE SCALE GENOMIC DNA]</scope>
    <source>
        <strain evidence="12">YLM1</strain>
    </source>
</reference>
<reference evidence="11 12" key="1">
    <citation type="journal article" date="2016" name="Genome Announc.">
        <title>Draft Genome Sequence of the Rumen Methanogen Methanobrevibacter olleyae YLM1.</title>
        <authorList>
            <person name="Kelly W.J."/>
            <person name="Li D."/>
            <person name="Lambie S.C."/>
            <person name="Cox F."/>
            <person name="Attwood G.T."/>
            <person name="Altermann E."/>
            <person name="Leahy S.C."/>
        </authorList>
    </citation>
    <scope>NUCLEOTIDE SEQUENCE [LARGE SCALE GENOMIC DNA]</scope>
    <source>
        <strain evidence="11 12">YLM1</strain>
    </source>
</reference>
<evidence type="ECO:0000256" key="5">
    <source>
        <dbReference type="ARBA" id="ARBA00019663"/>
    </source>
</evidence>
<dbReference type="Proteomes" id="UP000066376">
    <property type="component" value="Chromosome"/>
</dbReference>
<keyword evidence="6 9" id="KW-0560">Oxidoreductase</keyword>
<dbReference type="PROSITE" id="PS00070">
    <property type="entry name" value="ALDEHYDE_DEHYDR_CYS"/>
    <property type="match status" value="1"/>
</dbReference>
<dbReference type="PATRIC" id="fig|294671.3.peg.1658"/>
<evidence type="ECO:0000313" key="11">
    <source>
        <dbReference type="EMBL" id="AMK16149.1"/>
    </source>
</evidence>
<evidence type="ECO:0000256" key="7">
    <source>
        <dbReference type="ARBA" id="ARBA00049147"/>
    </source>
</evidence>
<dbReference type="KEGG" id="mol:YLM1_1594"/>
<comment type="subunit">
    <text evidence="3">Homotetramer.</text>
</comment>
<name>A0A126R2D9_METOL</name>
<evidence type="ECO:0000256" key="3">
    <source>
        <dbReference type="ARBA" id="ARBA00011881"/>
    </source>
</evidence>